<evidence type="ECO:0000313" key="1">
    <source>
        <dbReference type="EMBL" id="EFA01012.1"/>
    </source>
</evidence>
<dbReference type="EMBL" id="KQ971331">
    <property type="protein sequence ID" value="EFA01012.1"/>
    <property type="molecule type" value="Genomic_DNA"/>
</dbReference>
<dbReference type="InParanoid" id="D6WHN5"/>
<dbReference type="AlphaFoldDB" id="D6WHN5"/>
<proteinExistence type="predicted"/>
<dbReference type="HOGENOM" id="CLU_2161593_0_0_1"/>
<sequence length="111" mass="12463">MLALRNRIRIVTSAERDRPPAAQWIIHSIRFPYIRSDQKSAILCDICLVVDTCARICVHTSCRNSKQFHAEEIVSNSTSPINNPSLTYLSSFQQFYSSHGEGQAPTLPNAT</sequence>
<organism evidence="1 2">
    <name type="scientific">Tribolium castaneum</name>
    <name type="common">Red flour beetle</name>
    <dbReference type="NCBI Taxonomy" id="7070"/>
    <lineage>
        <taxon>Eukaryota</taxon>
        <taxon>Metazoa</taxon>
        <taxon>Ecdysozoa</taxon>
        <taxon>Arthropoda</taxon>
        <taxon>Hexapoda</taxon>
        <taxon>Insecta</taxon>
        <taxon>Pterygota</taxon>
        <taxon>Neoptera</taxon>
        <taxon>Endopterygota</taxon>
        <taxon>Coleoptera</taxon>
        <taxon>Polyphaga</taxon>
        <taxon>Cucujiformia</taxon>
        <taxon>Tenebrionidae</taxon>
        <taxon>Tenebrionidae incertae sedis</taxon>
        <taxon>Tribolium</taxon>
    </lineage>
</organism>
<protein>
    <submittedName>
        <fullName evidence="1">Uncharacterized protein</fullName>
    </submittedName>
</protein>
<evidence type="ECO:0000313" key="2">
    <source>
        <dbReference type="Proteomes" id="UP000007266"/>
    </source>
</evidence>
<name>D6WHN5_TRICA</name>
<dbReference type="Proteomes" id="UP000007266">
    <property type="component" value="Linkage group 3"/>
</dbReference>
<gene>
    <name evidence="1" type="primary">GLEAN_03926</name>
    <name evidence="1" type="ORF">TcasGA2_TC003926</name>
</gene>
<accession>D6WHN5</accession>
<reference evidence="1 2" key="2">
    <citation type="journal article" date="2010" name="Nucleic Acids Res.">
        <title>BeetleBase in 2010: revisions to provide comprehensive genomic information for Tribolium castaneum.</title>
        <authorList>
            <person name="Kim H.S."/>
            <person name="Murphy T."/>
            <person name="Xia J."/>
            <person name="Caragea D."/>
            <person name="Park Y."/>
            <person name="Beeman R.W."/>
            <person name="Lorenzen M.D."/>
            <person name="Butcher S."/>
            <person name="Manak J.R."/>
            <person name="Brown S.J."/>
        </authorList>
    </citation>
    <scope>GENOME REANNOTATION</scope>
    <source>
        <strain evidence="1 2">Georgia GA2</strain>
    </source>
</reference>
<reference evidence="1 2" key="1">
    <citation type="journal article" date="2008" name="Nature">
        <title>The genome of the model beetle and pest Tribolium castaneum.</title>
        <authorList>
            <consortium name="Tribolium Genome Sequencing Consortium"/>
            <person name="Richards S."/>
            <person name="Gibbs R.A."/>
            <person name="Weinstock G.M."/>
            <person name="Brown S.J."/>
            <person name="Denell R."/>
            <person name="Beeman R.W."/>
            <person name="Gibbs R."/>
            <person name="Beeman R.W."/>
            <person name="Brown S.J."/>
            <person name="Bucher G."/>
            <person name="Friedrich M."/>
            <person name="Grimmelikhuijzen C.J."/>
            <person name="Klingler M."/>
            <person name="Lorenzen M."/>
            <person name="Richards S."/>
            <person name="Roth S."/>
            <person name="Schroder R."/>
            <person name="Tautz D."/>
            <person name="Zdobnov E.M."/>
            <person name="Muzny D."/>
            <person name="Gibbs R.A."/>
            <person name="Weinstock G.M."/>
            <person name="Attaway T."/>
            <person name="Bell S."/>
            <person name="Buhay C.J."/>
            <person name="Chandrabose M.N."/>
            <person name="Chavez D."/>
            <person name="Clerk-Blankenburg K.P."/>
            <person name="Cree A."/>
            <person name="Dao M."/>
            <person name="Davis C."/>
            <person name="Chacko J."/>
            <person name="Dinh H."/>
            <person name="Dugan-Rocha S."/>
            <person name="Fowler G."/>
            <person name="Garner T.T."/>
            <person name="Garnes J."/>
            <person name="Gnirke A."/>
            <person name="Hawes A."/>
            <person name="Hernandez J."/>
            <person name="Hines S."/>
            <person name="Holder M."/>
            <person name="Hume J."/>
            <person name="Jhangiani S.N."/>
            <person name="Joshi V."/>
            <person name="Khan Z.M."/>
            <person name="Jackson L."/>
            <person name="Kovar C."/>
            <person name="Kowis A."/>
            <person name="Lee S."/>
            <person name="Lewis L.R."/>
            <person name="Margolis J."/>
            <person name="Morgan M."/>
            <person name="Nazareth L.V."/>
            <person name="Nguyen N."/>
            <person name="Okwuonu G."/>
            <person name="Parker D."/>
            <person name="Richards S."/>
            <person name="Ruiz S.J."/>
            <person name="Santibanez J."/>
            <person name="Savard J."/>
            <person name="Scherer S.E."/>
            <person name="Schneider B."/>
            <person name="Sodergren E."/>
            <person name="Tautz D."/>
            <person name="Vattahil S."/>
            <person name="Villasana D."/>
            <person name="White C.S."/>
            <person name="Wright R."/>
            <person name="Park Y."/>
            <person name="Beeman R.W."/>
            <person name="Lord J."/>
            <person name="Oppert B."/>
            <person name="Lorenzen M."/>
            <person name="Brown S."/>
            <person name="Wang L."/>
            <person name="Savard J."/>
            <person name="Tautz D."/>
            <person name="Richards S."/>
            <person name="Weinstock G."/>
            <person name="Gibbs R.A."/>
            <person name="Liu Y."/>
            <person name="Worley K."/>
            <person name="Weinstock G."/>
            <person name="Elsik C.G."/>
            <person name="Reese J.T."/>
            <person name="Elhaik E."/>
            <person name="Landan G."/>
            <person name="Graur D."/>
            <person name="Arensburger P."/>
            <person name="Atkinson P."/>
            <person name="Beeman R.W."/>
            <person name="Beidler J."/>
            <person name="Brown S.J."/>
            <person name="Demuth J.P."/>
            <person name="Drury D.W."/>
            <person name="Du Y.Z."/>
            <person name="Fujiwara H."/>
            <person name="Lorenzen M."/>
            <person name="Maselli V."/>
            <person name="Osanai M."/>
            <person name="Park Y."/>
            <person name="Robertson H.M."/>
            <person name="Tu Z."/>
            <person name="Wang J.J."/>
            <person name="Wang S."/>
            <person name="Richards S."/>
            <person name="Song H."/>
            <person name="Zhang L."/>
            <person name="Sodergren E."/>
            <person name="Werner D."/>
            <person name="Stanke M."/>
            <person name="Morgenstern B."/>
            <person name="Solovyev V."/>
            <person name="Kosarev P."/>
            <person name="Brown G."/>
            <person name="Chen H.C."/>
            <person name="Ermolaeva O."/>
            <person name="Hlavina W."/>
            <person name="Kapustin Y."/>
            <person name="Kiryutin B."/>
            <person name="Kitts P."/>
            <person name="Maglott D."/>
            <person name="Pruitt K."/>
            <person name="Sapojnikov V."/>
            <person name="Souvorov A."/>
            <person name="Mackey A.J."/>
            <person name="Waterhouse R.M."/>
            <person name="Wyder S."/>
            <person name="Zdobnov E.M."/>
            <person name="Zdobnov E.M."/>
            <person name="Wyder S."/>
            <person name="Kriventseva E.V."/>
            <person name="Kadowaki T."/>
            <person name="Bork P."/>
            <person name="Aranda M."/>
            <person name="Bao R."/>
            <person name="Beermann A."/>
            <person name="Berns N."/>
            <person name="Bolognesi R."/>
            <person name="Bonneton F."/>
            <person name="Bopp D."/>
            <person name="Brown S.J."/>
            <person name="Bucher G."/>
            <person name="Butts T."/>
            <person name="Chaumot A."/>
            <person name="Denell R.E."/>
            <person name="Ferrier D.E."/>
            <person name="Friedrich M."/>
            <person name="Gordon C.M."/>
            <person name="Jindra M."/>
            <person name="Klingler M."/>
            <person name="Lan Q."/>
            <person name="Lattorff H.M."/>
            <person name="Laudet V."/>
            <person name="von Levetsow C."/>
            <person name="Liu Z."/>
            <person name="Lutz R."/>
            <person name="Lynch J.A."/>
            <person name="da Fonseca R.N."/>
            <person name="Posnien N."/>
            <person name="Reuter R."/>
            <person name="Roth S."/>
            <person name="Savard J."/>
            <person name="Schinko J.B."/>
            <person name="Schmitt C."/>
            <person name="Schoppmeier M."/>
            <person name="Schroder R."/>
            <person name="Shippy T.D."/>
            <person name="Simonnet F."/>
            <person name="Marques-Souza H."/>
            <person name="Tautz D."/>
            <person name="Tomoyasu Y."/>
            <person name="Trauner J."/>
            <person name="Van der Zee M."/>
            <person name="Vervoort M."/>
            <person name="Wittkopp N."/>
            <person name="Wimmer E.A."/>
            <person name="Yang X."/>
            <person name="Jones A.K."/>
            <person name="Sattelle D.B."/>
            <person name="Ebert P.R."/>
            <person name="Nelson D."/>
            <person name="Scott J.G."/>
            <person name="Beeman R.W."/>
            <person name="Muthukrishnan S."/>
            <person name="Kramer K.J."/>
            <person name="Arakane Y."/>
            <person name="Beeman R.W."/>
            <person name="Zhu Q."/>
            <person name="Hogenkamp D."/>
            <person name="Dixit R."/>
            <person name="Oppert B."/>
            <person name="Jiang H."/>
            <person name="Zou Z."/>
            <person name="Marshall J."/>
            <person name="Elpidina E."/>
            <person name="Vinokurov K."/>
            <person name="Oppert C."/>
            <person name="Zou Z."/>
            <person name="Evans J."/>
            <person name="Lu Z."/>
            <person name="Zhao P."/>
            <person name="Sumathipala N."/>
            <person name="Altincicek B."/>
            <person name="Vilcinskas A."/>
            <person name="Williams M."/>
            <person name="Hultmark D."/>
            <person name="Hetru C."/>
            <person name="Jiang H."/>
            <person name="Grimmelikhuijzen C.J."/>
            <person name="Hauser F."/>
            <person name="Cazzamali G."/>
            <person name="Williamson M."/>
            <person name="Park Y."/>
            <person name="Li B."/>
            <person name="Tanaka Y."/>
            <person name="Predel R."/>
            <person name="Neupert S."/>
            <person name="Schachtner J."/>
            <person name="Verleyen P."/>
            <person name="Raible F."/>
            <person name="Bork P."/>
            <person name="Friedrich M."/>
            <person name="Walden K.K."/>
            <person name="Robertson H.M."/>
            <person name="Angeli S."/>
            <person name="Foret S."/>
            <person name="Bucher G."/>
            <person name="Schuetz S."/>
            <person name="Maleszka R."/>
            <person name="Wimmer E.A."/>
            <person name="Beeman R.W."/>
            <person name="Lorenzen M."/>
            <person name="Tomoyasu Y."/>
            <person name="Miller S.C."/>
            <person name="Grossmann D."/>
            <person name="Bucher G."/>
        </authorList>
    </citation>
    <scope>NUCLEOTIDE SEQUENCE [LARGE SCALE GENOMIC DNA]</scope>
    <source>
        <strain evidence="1 2">Georgia GA2</strain>
    </source>
</reference>
<keyword evidence="2" id="KW-1185">Reference proteome</keyword>